<dbReference type="EMBL" id="KK088458">
    <property type="protein sequence ID" value="EYE90482.1"/>
    <property type="molecule type" value="Genomic_DNA"/>
</dbReference>
<dbReference type="AlphaFoldDB" id="A0A017S0K8"/>
<keyword evidence="2" id="KW-1185">Reference proteome</keyword>
<feature type="non-terminal residue" evidence="1">
    <location>
        <position position="74"/>
    </location>
</feature>
<evidence type="ECO:0000313" key="2">
    <source>
        <dbReference type="Proteomes" id="UP000019804"/>
    </source>
</evidence>
<reference evidence="2" key="1">
    <citation type="journal article" date="2014" name="Nat. Commun.">
        <title>Genomic adaptations of the halophilic Dead Sea filamentous fungus Eurotium rubrum.</title>
        <authorList>
            <person name="Kis-Papo T."/>
            <person name="Weig A.R."/>
            <person name="Riley R."/>
            <person name="Persoh D."/>
            <person name="Salamov A."/>
            <person name="Sun H."/>
            <person name="Lipzen A."/>
            <person name="Wasser S.P."/>
            <person name="Rambold G."/>
            <person name="Grigoriev I.V."/>
            <person name="Nevo E."/>
        </authorList>
    </citation>
    <scope>NUCLEOTIDE SEQUENCE [LARGE SCALE GENOMIC DNA]</scope>
    <source>
        <strain evidence="2">CBS 135680</strain>
    </source>
</reference>
<dbReference type="HOGENOM" id="CLU_2694391_0_0_1"/>
<proteinExistence type="predicted"/>
<dbReference type="InterPro" id="IPR036291">
    <property type="entry name" value="NAD(P)-bd_dom_sf"/>
</dbReference>
<dbReference type="SUPFAM" id="SSF51735">
    <property type="entry name" value="NAD(P)-binding Rossmann-fold domains"/>
    <property type="match status" value="1"/>
</dbReference>
<dbReference type="Gene3D" id="3.40.50.720">
    <property type="entry name" value="NAD(P)-binding Rossmann-like Domain"/>
    <property type="match status" value="1"/>
</dbReference>
<dbReference type="OrthoDB" id="10254221at2759"/>
<feature type="non-terminal residue" evidence="1">
    <location>
        <position position="1"/>
    </location>
</feature>
<protein>
    <recommendedName>
        <fullName evidence="3">NAD(P)-binding domain-containing protein</fullName>
    </recommendedName>
</protein>
<dbReference type="RefSeq" id="XP_040634172.1">
    <property type="nucleotide sequence ID" value="XM_040783390.1"/>
</dbReference>
<sequence length="74" mass="7791">LLLTAIGSIVSKFCGIALAQSHRLTLLVRSPSKLPDTILHNENVDVIEGTLDNEVAIDQGSRCGADAFISFAGP</sequence>
<evidence type="ECO:0000313" key="1">
    <source>
        <dbReference type="EMBL" id="EYE90482.1"/>
    </source>
</evidence>
<gene>
    <name evidence="1" type="ORF">EURHEDRAFT_427945</name>
</gene>
<organism evidence="1 2">
    <name type="scientific">Aspergillus ruber (strain CBS 135680)</name>
    <dbReference type="NCBI Taxonomy" id="1388766"/>
    <lineage>
        <taxon>Eukaryota</taxon>
        <taxon>Fungi</taxon>
        <taxon>Dikarya</taxon>
        <taxon>Ascomycota</taxon>
        <taxon>Pezizomycotina</taxon>
        <taxon>Eurotiomycetes</taxon>
        <taxon>Eurotiomycetidae</taxon>
        <taxon>Eurotiales</taxon>
        <taxon>Aspergillaceae</taxon>
        <taxon>Aspergillus</taxon>
        <taxon>Aspergillus subgen. Aspergillus</taxon>
    </lineage>
</organism>
<evidence type="ECO:0008006" key="3">
    <source>
        <dbReference type="Google" id="ProtNLM"/>
    </source>
</evidence>
<dbReference type="STRING" id="1388766.A0A017S0K8"/>
<name>A0A017S0K8_ASPRC</name>
<dbReference type="GeneID" id="63698514"/>
<accession>A0A017S0K8</accession>
<dbReference type="Proteomes" id="UP000019804">
    <property type="component" value="Unassembled WGS sequence"/>
</dbReference>